<sequence length="32" mass="3536">MLMLWQQSSVDRSSGCGKPSPVPLAICVKKCW</sequence>
<dbReference type="Proteomes" id="UP000239156">
    <property type="component" value="Unassembled WGS sequence"/>
</dbReference>
<dbReference type="VEuPathDB" id="FungiDB:PSTT_02738"/>
<gene>
    <name evidence="1" type="ORF">PSTT_02738</name>
</gene>
<name>A0A2S4VZ79_9BASI</name>
<dbReference type="AlphaFoldDB" id="A0A2S4VZ79"/>
<evidence type="ECO:0000313" key="2">
    <source>
        <dbReference type="Proteomes" id="UP000239156"/>
    </source>
</evidence>
<organism evidence="1 2">
    <name type="scientific">Puccinia striiformis</name>
    <dbReference type="NCBI Taxonomy" id="27350"/>
    <lineage>
        <taxon>Eukaryota</taxon>
        <taxon>Fungi</taxon>
        <taxon>Dikarya</taxon>
        <taxon>Basidiomycota</taxon>
        <taxon>Pucciniomycotina</taxon>
        <taxon>Pucciniomycetes</taxon>
        <taxon>Pucciniales</taxon>
        <taxon>Pucciniaceae</taxon>
        <taxon>Puccinia</taxon>
    </lineage>
</organism>
<evidence type="ECO:0000313" key="1">
    <source>
        <dbReference type="EMBL" id="POW14801.1"/>
    </source>
</evidence>
<dbReference type="EMBL" id="PKSL01000016">
    <property type="protein sequence ID" value="POW14801.1"/>
    <property type="molecule type" value="Genomic_DNA"/>
</dbReference>
<proteinExistence type="predicted"/>
<comment type="caution">
    <text evidence="1">The sequence shown here is derived from an EMBL/GenBank/DDBJ whole genome shotgun (WGS) entry which is preliminary data.</text>
</comment>
<reference evidence="1" key="1">
    <citation type="submission" date="2017-12" db="EMBL/GenBank/DDBJ databases">
        <title>Gene loss provides genomic basis for host adaptation in cereal stripe rust fungi.</title>
        <authorList>
            <person name="Xia C."/>
        </authorList>
    </citation>
    <scope>NUCLEOTIDE SEQUENCE [LARGE SCALE GENOMIC DNA]</scope>
    <source>
        <strain evidence="1">93-210</strain>
    </source>
</reference>
<accession>A0A2S4VZ79</accession>
<keyword evidence="2" id="KW-1185">Reference proteome</keyword>
<protein>
    <submittedName>
        <fullName evidence="1">Uncharacterized protein</fullName>
    </submittedName>
</protein>